<dbReference type="InterPro" id="IPR036291">
    <property type="entry name" value="NAD(P)-bd_dom_sf"/>
</dbReference>
<evidence type="ECO:0000313" key="3">
    <source>
        <dbReference type="Proteomes" id="UP001164390"/>
    </source>
</evidence>
<keyword evidence="3" id="KW-1185">Reference proteome</keyword>
<dbReference type="SUPFAM" id="SSF51735">
    <property type="entry name" value="NAD(P)-binding Rossmann-fold domains"/>
    <property type="match status" value="1"/>
</dbReference>
<dbReference type="Proteomes" id="UP001164390">
    <property type="component" value="Chromosome"/>
</dbReference>
<organism evidence="2 3">
    <name type="scientific">Solicola gregarius</name>
    <dbReference type="NCBI Taxonomy" id="2908642"/>
    <lineage>
        <taxon>Bacteria</taxon>
        <taxon>Bacillati</taxon>
        <taxon>Actinomycetota</taxon>
        <taxon>Actinomycetes</taxon>
        <taxon>Propionibacteriales</taxon>
        <taxon>Nocardioidaceae</taxon>
        <taxon>Solicola</taxon>
    </lineage>
</organism>
<dbReference type="EMBL" id="CP094970">
    <property type="protein sequence ID" value="UYM06646.1"/>
    <property type="molecule type" value="Genomic_DNA"/>
</dbReference>
<feature type="domain" description="NAD-dependent epimerase/dehydratase" evidence="1">
    <location>
        <begin position="3"/>
        <end position="225"/>
    </location>
</feature>
<dbReference type="PANTHER" id="PTHR48079:SF6">
    <property type="entry name" value="NAD(P)-BINDING DOMAIN-CONTAINING PROTEIN-RELATED"/>
    <property type="match status" value="1"/>
</dbReference>
<dbReference type="InterPro" id="IPR051783">
    <property type="entry name" value="NAD(P)-dependent_oxidoreduct"/>
</dbReference>
<proteinExistence type="predicted"/>
<evidence type="ECO:0000259" key="1">
    <source>
        <dbReference type="Pfam" id="PF01370"/>
    </source>
</evidence>
<name>A0AA46TJV7_9ACTN</name>
<evidence type="ECO:0000313" key="2">
    <source>
        <dbReference type="EMBL" id="UYM06646.1"/>
    </source>
</evidence>
<sequence>MKVFVTGATGVMGRAVTSVLHSAGHQVVGLARHPERAQVLESMNVKPAPGSLFDQQSLAEAMSGCDVVCNLATHVPVSATGLRPRAWRVNDRIRSEGSRIVAAAARDAGAPRLIQESVSFLYADAGDDWITESSPIEVTRVAEPVVLAETHAQDFACASRESVVLRFGNIIGDDALTRRRLARARAGHAIGMGNPDSWTHVIHSDDVGSAVLAALTAPTGIYNVGAAPIRRGELAAVYAEVAEQDECSFYPRLVVKLGGERLEWMTRSQRVSAERYARVAGWKPTKDEFGADWLRPLVEAGVG</sequence>
<dbReference type="GO" id="GO:0005737">
    <property type="term" value="C:cytoplasm"/>
    <property type="evidence" value="ECO:0007669"/>
    <property type="project" value="TreeGrafter"/>
</dbReference>
<reference evidence="2" key="1">
    <citation type="submission" date="2022-01" db="EMBL/GenBank/DDBJ databases">
        <title>Nocardioidaceae gen. sp. A5X3R13.</title>
        <authorList>
            <person name="Lopez Marin M.A."/>
            <person name="Uhlik O."/>
        </authorList>
    </citation>
    <scope>NUCLEOTIDE SEQUENCE</scope>
    <source>
        <strain evidence="2">A5X3R13</strain>
    </source>
</reference>
<dbReference type="RefSeq" id="WP_271635555.1">
    <property type="nucleotide sequence ID" value="NZ_CP094970.1"/>
</dbReference>
<dbReference type="PANTHER" id="PTHR48079">
    <property type="entry name" value="PROTEIN YEEZ"/>
    <property type="match status" value="1"/>
</dbReference>
<accession>A0AA46TJV7</accession>
<protein>
    <submittedName>
        <fullName evidence="2">NAD(P)-dependent oxidoreductase</fullName>
    </submittedName>
</protein>
<dbReference type="InterPro" id="IPR001509">
    <property type="entry name" value="Epimerase_deHydtase"/>
</dbReference>
<gene>
    <name evidence="2" type="ORF">L0C25_06125</name>
</gene>
<dbReference type="Gene3D" id="3.40.50.720">
    <property type="entry name" value="NAD(P)-binding Rossmann-like Domain"/>
    <property type="match status" value="1"/>
</dbReference>
<dbReference type="Pfam" id="PF01370">
    <property type="entry name" value="Epimerase"/>
    <property type="match status" value="1"/>
</dbReference>
<dbReference type="KEGG" id="sgrg:L0C25_06125"/>
<dbReference type="AlphaFoldDB" id="A0AA46TJV7"/>
<dbReference type="GO" id="GO:0004029">
    <property type="term" value="F:aldehyde dehydrogenase (NAD+) activity"/>
    <property type="evidence" value="ECO:0007669"/>
    <property type="project" value="TreeGrafter"/>
</dbReference>